<dbReference type="InterPro" id="IPR002937">
    <property type="entry name" value="Amino_oxidase"/>
</dbReference>
<dbReference type="InterPro" id="IPR036188">
    <property type="entry name" value="FAD/NAD-bd_sf"/>
</dbReference>
<dbReference type="InterPro" id="IPR050464">
    <property type="entry name" value="Zeta_carotene_desat/Oxidored"/>
</dbReference>
<dbReference type="OrthoDB" id="7849608at2"/>
<reference evidence="2 3" key="1">
    <citation type="submission" date="2018-06" db="EMBL/GenBank/DDBJ databases">
        <title>Genomic Encyclopedia of Type Strains, Phase IV (KMG-IV): sequencing the most valuable type-strain genomes for metagenomic binning, comparative biology and taxonomic classification.</title>
        <authorList>
            <person name="Goeker M."/>
        </authorList>
    </citation>
    <scope>NUCLEOTIDE SEQUENCE [LARGE SCALE GENOMIC DNA]</scope>
    <source>
        <strain evidence="2 3">DSM 24875</strain>
    </source>
</reference>
<sequence length="414" mass="43129">MKRPVVHVIGAGAGGLSAARALLDGGACDVVVHEAQSHPGGRRRTFSDAELGRDFDTGAFAILSCWTATLAVIDAVGARAEWRADLRPGVAFADFATGARWRVTPNAGRWPWWLLDPRRRGTNLRFADYWSGRRLLAAAPEATVASLAPGGPGMERLWRPLTLAALNCPPETASAQLLGGVLRQIVAAGGAGLKVLAPARGIGRALVEPLARSLERDGAALRFGRRLIGLGREGDRVASLDFEHDRLDLGPRDAAILATPWAATAALLGTPPPQAASAALTIHFAAPPPPAAPPVVGALNGPFDWLFAHPGGMSVAVKDAGARLDTPRDELAAACWRGVAALTGLSDAPPAWRMAPSRRAAALATPAETARRPLTGTEFGNLFLAGGHVGRDFPDGLENAVRSGAAAARAFHGF</sequence>
<evidence type="ECO:0000313" key="2">
    <source>
        <dbReference type="EMBL" id="RBP13857.1"/>
    </source>
</evidence>
<accession>A0A366FGX2</accession>
<dbReference type="GO" id="GO:0016491">
    <property type="term" value="F:oxidoreductase activity"/>
    <property type="evidence" value="ECO:0007669"/>
    <property type="project" value="InterPro"/>
</dbReference>
<dbReference type="PANTHER" id="PTHR42923:SF47">
    <property type="entry name" value="BLR3003 PROTEIN"/>
    <property type="match status" value="1"/>
</dbReference>
<comment type="caution">
    <text evidence="2">The sequence shown here is derived from an EMBL/GenBank/DDBJ whole genome shotgun (WGS) entry which is preliminary data.</text>
</comment>
<gene>
    <name evidence="2" type="ORF">DFR50_111119</name>
</gene>
<proteinExistence type="predicted"/>
<dbReference type="Gene3D" id="3.50.50.60">
    <property type="entry name" value="FAD/NAD(P)-binding domain"/>
    <property type="match status" value="1"/>
</dbReference>
<dbReference type="EMBL" id="QNRK01000011">
    <property type="protein sequence ID" value="RBP13857.1"/>
    <property type="molecule type" value="Genomic_DNA"/>
</dbReference>
<name>A0A366FGX2_9HYPH</name>
<dbReference type="Proteomes" id="UP000253529">
    <property type="component" value="Unassembled WGS sequence"/>
</dbReference>
<dbReference type="SUPFAM" id="SSF51905">
    <property type="entry name" value="FAD/NAD(P)-binding domain"/>
    <property type="match status" value="1"/>
</dbReference>
<protein>
    <submittedName>
        <fullName evidence="2">Protoporphyrinogen oxidase</fullName>
    </submittedName>
</protein>
<dbReference type="RefSeq" id="WP_113889402.1">
    <property type="nucleotide sequence ID" value="NZ_QNRK01000011.1"/>
</dbReference>
<dbReference type="PANTHER" id="PTHR42923">
    <property type="entry name" value="PROTOPORPHYRINOGEN OXIDASE"/>
    <property type="match status" value="1"/>
</dbReference>
<evidence type="ECO:0000259" key="1">
    <source>
        <dbReference type="Pfam" id="PF01593"/>
    </source>
</evidence>
<dbReference type="AlphaFoldDB" id="A0A366FGX2"/>
<evidence type="ECO:0000313" key="3">
    <source>
        <dbReference type="Proteomes" id="UP000253529"/>
    </source>
</evidence>
<keyword evidence="3" id="KW-1185">Reference proteome</keyword>
<organism evidence="2 3">
    <name type="scientific">Roseiarcus fermentans</name>
    <dbReference type="NCBI Taxonomy" id="1473586"/>
    <lineage>
        <taxon>Bacteria</taxon>
        <taxon>Pseudomonadati</taxon>
        <taxon>Pseudomonadota</taxon>
        <taxon>Alphaproteobacteria</taxon>
        <taxon>Hyphomicrobiales</taxon>
        <taxon>Roseiarcaceae</taxon>
        <taxon>Roseiarcus</taxon>
    </lineage>
</organism>
<feature type="domain" description="Amine oxidase" evidence="1">
    <location>
        <begin position="14"/>
        <end position="410"/>
    </location>
</feature>
<dbReference type="Pfam" id="PF01593">
    <property type="entry name" value="Amino_oxidase"/>
    <property type="match status" value="1"/>
</dbReference>